<protein>
    <recommendedName>
        <fullName evidence="3">Fcf2 pre-rRNA processing C-terminal domain-containing protein</fullName>
    </recommendedName>
</protein>
<evidence type="ECO:0000259" key="3">
    <source>
        <dbReference type="Pfam" id="PF08698"/>
    </source>
</evidence>
<keyword evidence="5" id="KW-1185">Reference proteome</keyword>
<name>A0ABD2YLF3_9GENT</name>
<accession>A0ABD2YLF3</accession>
<comment type="subcellular location">
    <subcellularLocation>
        <location evidence="1">Nucleus</location>
        <location evidence="1">Nucleolus</location>
    </subcellularLocation>
</comment>
<evidence type="ECO:0000313" key="5">
    <source>
        <dbReference type="Proteomes" id="UP001630127"/>
    </source>
</evidence>
<organism evidence="4 5">
    <name type="scientific">Cinchona calisaya</name>
    <dbReference type="NCBI Taxonomy" id="153742"/>
    <lineage>
        <taxon>Eukaryota</taxon>
        <taxon>Viridiplantae</taxon>
        <taxon>Streptophyta</taxon>
        <taxon>Embryophyta</taxon>
        <taxon>Tracheophyta</taxon>
        <taxon>Spermatophyta</taxon>
        <taxon>Magnoliopsida</taxon>
        <taxon>eudicotyledons</taxon>
        <taxon>Gunneridae</taxon>
        <taxon>Pentapetalae</taxon>
        <taxon>asterids</taxon>
        <taxon>lamiids</taxon>
        <taxon>Gentianales</taxon>
        <taxon>Rubiaceae</taxon>
        <taxon>Cinchonoideae</taxon>
        <taxon>Cinchoneae</taxon>
        <taxon>Cinchona</taxon>
    </lineage>
</organism>
<gene>
    <name evidence="4" type="ORF">ACH5RR_033611</name>
</gene>
<dbReference type="EMBL" id="JBJUIK010000013">
    <property type="protein sequence ID" value="KAL3508229.1"/>
    <property type="molecule type" value="Genomic_DNA"/>
</dbReference>
<dbReference type="PANTHER" id="PTHR21686:SF12">
    <property type="entry name" value="DEOXYNUCLEOTIDYLTRANSFERASE TERMINAL-INTERACTING PROTEIN 2"/>
    <property type="match status" value="1"/>
</dbReference>
<feature type="domain" description="Fcf2 pre-rRNA processing C-terminal" evidence="3">
    <location>
        <begin position="56"/>
        <end position="98"/>
    </location>
</feature>
<dbReference type="Proteomes" id="UP001630127">
    <property type="component" value="Unassembled WGS sequence"/>
</dbReference>
<dbReference type="InterPro" id="IPR039883">
    <property type="entry name" value="Fcf2/DNTTIP2"/>
</dbReference>
<dbReference type="Pfam" id="PF08698">
    <property type="entry name" value="Fcf2"/>
    <property type="match status" value="1"/>
</dbReference>
<evidence type="ECO:0000313" key="4">
    <source>
        <dbReference type="EMBL" id="KAL3508229.1"/>
    </source>
</evidence>
<dbReference type="GO" id="GO:0005730">
    <property type="term" value="C:nucleolus"/>
    <property type="evidence" value="ECO:0007669"/>
    <property type="project" value="UniProtKB-SubCell"/>
</dbReference>
<dbReference type="PANTHER" id="PTHR21686">
    <property type="entry name" value="DEOXYNUCLEOTIDYLTRANSFERASE TERMINAL-INTERACTING PROTEIN 2"/>
    <property type="match status" value="1"/>
</dbReference>
<evidence type="ECO:0000256" key="1">
    <source>
        <dbReference type="ARBA" id="ARBA00004604"/>
    </source>
</evidence>
<keyword evidence="2" id="KW-0539">Nucleus</keyword>
<sequence length="100" mass="11205">MMDPLTGGRNKVRSMEQKNEGLCGLRCRDKNERMIDLKRGGRESSSTTTWDVCGFSDLVVVGTEIESASEFCTGRLTKKERKATLADELLSDSNLAPYRR</sequence>
<dbReference type="AlphaFoldDB" id="A0ABD2YLF3"/>
<dbReference type="InterPro" id="IPR014810">
    <property type="entry name" value="Fcf2_C"/>
</dbReference>
<proteinExistence type="predicted"/>
<comment type="caution">
    <text evidence="4">The sequence shown here is derived from an EMBL/GenBank/DDBJ whole genome shotgun (WGS) entry which is preliminary data.</text>
</comment>
<reference evidence="4 5" key="1">
    <citation type="submission" date="2024-11" db="EMBL/GenBank/DDBJ databases">
        <title>A near-complete genome assembly of Cinchona calisaya.</title>
        <authorList>
            <person name="Lian D.C."/>
            <person name="Zhao X.W."/>
            <person name="Wei L."/>
        </authorList>
    </citation>
    <scope>NUCLEOTIDE SEQUENCE [LARGE SCALE GENOMIC DNA]</scope>
    <source>
        <tissue evidence="4">Nenye</tissue>
    </source>
</reference>
<evidence type="ECO:0000256" key="2">
    <source>
        <dbReference type="ARBA" id="ARBA00023242"/>
    </source>
</evidence>